<dbReference type="AlphaFoldDB" id="A0A5B6WJK7"/>
<name>A0A5B6WJK7_9ROSI</name>
<dbReference type="SUPFAM" id="SSF103506">
    <property type="entry name" value="Mitochondrial carrier"/>
    <property type="match status" value="1"/>
</dbReference>
<keyword evidence="5" id="KW-1185">Reference proteome</keyword>
<comment type="caution">
    <text evidence="4">The sequence shown here is derived from an EMBL/GenBank/DDBJ whole genome shotgun (WGS) entry which is preliminary data.</text>
</comment>
<proteinExistence type="predicted"/>
<dbReference type="PANTHER" id="PTHR32343:SF72">
    <property type="entry name" value="POLYADENYLATE-BINDING PROTEIN-INTERACTING PROTEIN 11"/>
    <property type="match status" value="1"/>
</dbReference>
<evidence type="ECO:0000313" key="4">
    <source>
        <dbReference type="EMBL" id="KAA3481418.1"/>
    </source>
</evidence>
<sequence>MHDLRIVNLTVKLDIYMLLHDEGARAALNHAGTMLGFYPARMLPSKTAIAPVNPTFLPRNEDERQMCARTIYCTNIDKKVTQADVKLFFETVAKMTRMVVGVGSKNITGSFIEIIEQQGWQGLWARNGINMLKIIPTQDRLTVSPEIYPSKIYKDGGVVSFYAGLSPTLVGMLPYSTCYYFMYEKLKKSHCQSKMKKSLNRPEMLVVGAPAGESLPLLLELENIYGRALGSCGSACYFSSIATTIFT</sequence>
<organism evidence="4 5">
    <name type="scientific">Gossypium australe</name>
    <dbReference type="NCBI Taxonomy" id="47621"/>
    <lineage>
        <taxon>Eukaryota</taxon>
        <taxon>Viridiplantae</taxon>
        <taxon>Streptophyta</taxon>
        <taxon>Embryophyta</taxon>
        <taxon>Tracheophyta</taxon>
        <taxon>Spermatophyta</taxon>
        <taxon>Magnoliopsida</taxon>
        <taxon>eudicotyledons</taxon>
        <taxon>Gunneridae</taxon>
        <taxon>Pentapetalae</taxon>
        <taxon>rosids</taxon>
        <taxon>malvids</taxon>
        <taxon>Malvales</taxon>
        <taxon>Malvaceae</taxon>
        <taxon>Malvoideae</taxon>
        <taxon>Gossypium</taxon>
    </lineage>
</organism>
<evidence type="ECO:0000256" key="3">
    <source>
        <dbReference type="ARBA" id="ARBA00023136"/>
    </source>
</evidence>
<dbReference type="OrthoDB" id="7763451at2759"/>
<keyword evidence="2" id="KW-0812">Transmembrane</keyword>
<evidence type="ECO:0000256" key="1">
    <source>
        <dbReference type="ARBA" id="ARBA00004141"/>
    </source>
</evidence>
<dbReference type="EMBL" id="SMMG02000003">
    <property type="protein sequence ID" value="KAA3481418.1"/>
    <property type="molecule type" value="Genomic_DNA"/>
</dbReference>
<evidence type="ECO:0000256" key="2">
    <source>
        <dbReference type="ARBA" id="ARBA00022692"/>
    </source>
</evidence>
<protein>
    <submittedName>
        <fullName evidence="4">Polyadenylate-binding protein-interacting protein 11-like</fullName>
    </submittedName>
</protein>
<dbReference type="GO" id="GO:0016020">
    <property type="term" value="C:membrane"/>
    <property type="evidence" value="ECO:0007669"/>
    <property type="project" value="UniProtKB-SubCell"/>
</dbReference>
<comment type="subcellular location">
    <subcellularLocation>
        <location evidence="1">Membrane</location>
        <topology evidence="1">Multi-pass membrane protein</topology>
    </subcellularLocation>
</comment>
<dbReference type="Gene3D" id="1.50.40.10">
    <property type="entry name" value="Mitochondrial carrier domain"/>
    <property type="match status" value="1"/>
</dbReference>
<keyword evidence="3" id="KW-0472">Membrane</keyword>
<dbReference type="Proteomes" id="UP000325315">
    <property type="component" value="Unassembled WGS sequence"/>
</dbReference>
<dbReference type="Pfam" id="PF00153">
    <property type="entry name" value="Mito_carr"/>
    <property type="match status" value="1"/>
</dbReference>
<gene>
    <name evidence="4" type="ORF">EPI10_021786</name>
</gene>
<reference evidence="5" key="1">
    <citation type="journal article" date="2019" name="Plant Biotechnol. J.">
        <title>Genome sequencing of the Australian wild diploid species Gossypium australe highlights disease resistance and delayed gland morphogenesis.</title>
        <authorList>
            <person name="Cai Y."/>
            <person name="Cai X."/>
            <person name="Wang Q."/>
            <person name="Wang P."/>
            <person name="Zhang Y."/>
            <person name="Cai C."/>
            <person name="Xu Y."/>
            <person name="Wang K."/>
            <person name="Zhou Z."/>
            <person name="Wang C."/>
            <person name="Geng S."/>
            <person name="Li B."/>
            <person name="Dong Q."/>
            <person name="Hou Y."/>
            <person name="Wang H."/>
            <person name="Ai P."/>
            <person name="Liu Z."/>
            <person name="Yi F."/>
            <person name="Sun M."/>
            <person name="An G."/>
            <person name="Cheng J."/>
            <person name="Zhang Y."/>
            <person name="Shi Q."/>
            <person name="Xie Y."/>
            <person name="Shi X."/>
            <person name="Chang Y."/>
            <person name="Huang F."/>
            <person name="Chen Y."/>
            <person name="Hong S."/>
            <person name="Mi L."/>
            <person name="Sun Q."/>
            <person name="Zhang L."/>
            <person name="Zhou B."/>
            <person name="Peng R."/>
            <person name="Zhang X."/>
            <person name="Liu F."/>
        </authorList>
    </citation>
    <scope>NUCLEOTIDE SEQUENCE [LARGE SCALE GENOMIC DNA]</scope>
    <source>
        <strain evidence="5">cv. PA1801</strain>
    </source>
</reference>
<dbReference type="InterPro" id="IPR023395">
    <property type="entry name" value="MCP_dom_sf"/>
</dbReference>
<accession>A0A5B6WJK7</accession>
<dbReference type="InterPro" id="IPR018108">
    <property type="entry name" value="MCP_transmembrane"/>
</dbReference>
<dbReference type="PANTHER" id="PTHR32343">
    <property type="entry name" value="SERINE/ARGININE-RICH SPLICING FACTOR"/>
    <property type="match status" value="1"/>
</dbReference>
<evidence type="ECO:0000313" key="5">
    <source>
        <dbReference type="Proteomes" id="UP000325315"/>
    </source>
</evidence>